<evidence type="ECO:0000313" key="15">
    <source>
        <dbReference type="EMBL" id="SKA21816.1"/>
    </source>
</evidence>
<dbReference type="GO" id="GO:0045454">
    <property type="term" value="P:cell redox homeostasis"/>
    <property type="evidence" value="ECO:0007669"/>
    <property type="project" value="TreeGrafter"/>
</dbReference>
<dbReference type="InterPro" id="IPR050924">
    <property type="entry name" value="Peroxiredoxin_BCP/PrxQ"/>
</dbReference>
<dbReference type="InterPro" id="IPR036249">
    <property type="entry name" value="Thioredoxin-like_sf"/>
</dbReference>
<name>A0A1T4S157_9BACT</name>
<dbReference type="PIRSF" id="PIRSF000239">
    <property type="entry name" value="AHPC"/>
    <property type="match status" value="1"/>
</dbReference>
<dbReference type="InterPro" id="IPR013766">
    <property type="entry name" value="Thioredoxin_domain"/>
</dbReference>
<evidence type="ECO:0000256" key="9">
    <source>
        <dbReference type="ARBA" id="ARBA00032824"/>
    </source>
</evidence>
<dbReference type="InterPro" id="IPR000866">
    <property type="entry name" value="AhpC/TSA"/>
</dbReference>
<evidence type="ECO:0000256" key="8">
    <source>
        <dbReference type="ARBA" id="ARBA00023284"/>
    </source>
</evidence>
<evidence type="ECO:0000256" key="3">
    <source>
        <dbReference type="ARBA" id="ARBA00013017"/>
    </source>
</evidence>
<dbReference type="RefSeq" id="WP_078670100.1">
    <property type="nucleotide sequence ID" value="NZ_FUWZ01000002.1"/>
</dbReference>
<dbReference type="Gene3D" id="3.40.30.10">
    <property type="entry name" value="Glutaredoxin"/>
    <property type="match status" value="1"/>
</dbReference>
<comment type="similarity">
    <text evidence="10">Belongs to the peroxiredoxin family. BCP/PrxQ subfamily.</text>
</comment>
<gene>
    <name evidence="15" type="ORF">SAMN04488128_1021656</name>
</gene>
<dbReference type="GO" id="GO:0005737">
    <property type="term" value="C:cytoplasm"/>
    <property type="evidence" value="ECO:0007669"/>
    <property type="project" value="TreeGrafter"/>
</dbReference>
<evidence type="ECO:0000256" key="13">
    <source>
        <dbReference type="PIRSR" id="PIRSR000239-1"/>
    </source>
</evidence>
<keyword evidence="4" id="KW-0575">Peroxidase</keyword>
<organism evidence="15 16">
    <name type="scientific">Chitinophaga eiseniae</name>
    <dbReference type="NCBI Taxonomy" id="634771"/>
    <lineage>
        <taxon>Bacteria</taxon>
        <taxon>Pseudomonadati</taxon>
        <taxon>Bacteroidota</taxon>
        <taxon>Chitinophagia</taxon>
        <taxon>Chitinophagales</taxon>
        <taxon>Chitinophagaceae</taxon>
        <taxon>Chitinophaga</taxon>
    </lineage>
</organism>
<sequence>MVNLKEGDKAPVFKGKDQHGKTVSLTDLKGKRVVLYFYPKDMTPGCTAQACNLRDNYSALTKKGYEVIGVSTDSEQSHLKFIEKYELPFTLLADDDHQIVNQYGVWGEKQMMGRKYDGIHRTTFLINEKGVIDHIIKKPDTKNHTEEILELWSRKEA</sequence>
<evidence type="ECO:0000256" key="2">
    <source>
        <dbReference type="ARBA" id="ARBA00011245"/>
    </source>
</evidence>
<protein>
    <recommendedName>
        <fullName evidence="3">thioredoxin-dependent peroxiredoxin</fullName>
        <ecNumber evidence="3">1.11.1.24</ecNumber>
    </recommendedName>
    <alternativeName>
        <fullName evidence="9">Thioredoxin peroxidase</fullName>
    </alternativeName>
    <alternativeName>
        <fullName evidence="11">Thioredoxin-dependent peroxiredoxin Bcp</fullName>
    </alternativeName>
</protein>
<proteinExistence type="inferred from homology"/>
<evidence type="ECO:0000259" key="14">
    <source>
        <dbReference type="PROSITE" id="PS51352"/>
    </source>
</evidence>
<evidence type="ECO:0000256" key="4">
    <source>
        <dbReference type="ARBA" id="ARBA00022559"/>
    </source>
</evidence>
<keyword evidence="6" id="KW-0560">Oxidoreductase</keyword>
<evidence type="ECO:0000256" key="6">
    <source>
        <dbReference type="ARBA" id="ARBA00023002"/>
    </source>
</evidence>
<dbReference type="FunFam" id="3.40.30.10:FF:000007">
    <property type="entry name" value="Thioredoxin-dependent thiol peroxidase"/>
    <property type="match status" value="1"/>
</dbReference>
<keyword evidence="7" id="KW-1015">Disulfide bond</keyword>
<dbReference type="STRING" id="634771.SAMN04488128_1021656"/>
<dbReference type="SUPFAM" id="SSF52833">
    <property type="entry name" value="Thioredoxin-like"/>
    <property type="match status" value="1"/>
</dbReference>
<dbReference type="GO" id="GO:0008379">
    <property type="term" value="F:thioredoxin peroxidase activity"/>
    <property type="evidence" value="ECO:0007669"/>
    <property type="project" value="TreeGrafter"/>
</dbReference>
<dbReference type="CDD" id="cd03017">
    <property type="entry name" value="PRX_BCP"/>
    <property type="match status" value="1"/>
</dbReference>
<evidence type="ECO:0000256" key="11">
    <source>
        <dbReference type="ARBA" id="ARBA00042639"/>
    </source>
</evidence>
<evidence type="ECO:0000256" key="1">
    <source>
        <dbReference type="ARBA" id="ARBA00003330"/>
    </source>
</evidence>
<dbReference type="Pfam" id="PF00578">
    <property type="entry name" value="AhpC-TSA"/>
    <property type="match status" value="1"/>
</dbReference>
<evidence type="ECO:0000256" key="7">
    <source>
        <dbReference type="ARBA" id="ARBA00023157"/>
    </source>
</evidence>
<evidence type="ECO:0000256" key="5">
    <source>
        <dbReference type="ARBA" id="ARBA00022862"/>
    </source>
</evidence>
<evidence type="ECO:0000313" key="16">
    <source>
        <dbReference type="Proteomes" id="UP000190367"/>
    </source>
</evidence>
<dbReference type="OrthoDB" id="9812811at2"/>
<dbReference type="Proteomes" id="UP000190367">
    <property type="component" value="Unassembled WGS sequence"/>
</dbReference>
<keyword evidence="5" id="KW-0049">Antioxidant</keyword>
<comment type="function">
    <text evidence="1">Thiol-specific peroxidase that catalyzes the reduction of hydrogen peroxide and organic hydroperoxides to water and alcohols, respectively. Plays a role in cell protection against oxidative stress by detoxifying peroxides and as sensor of hydrogen peroxide-mediated signaling events.</text>
</comment>
<reference evidence="16" key="1">
    <citation type="submission" date="2017-02" db="EMBL/GenBank/DDBJ databases">
        <authorList>
            <person name="Varghese N."/>
            <person name="Submissions S."/>
        </authorList>
    </citation>
    <scope>NUCLEOTIDE SEQUENCE [LARGE SCALE GENOMIC DNA]</scope>
    <source>
        <strain evidence="16">DSM 22224</strain>
    </source>
</reference>
<accession>A0A1T4S157</accession>
<keyword evidence="16" id="KW-1185">Reference proteome</keyword>
<dbReference type="EC" id="1.11.1.24" evidence="3"/>
<evidence type="ECO:0000256" key="10">
    <source>
        <dbReference type="ARBA" id="ARBA00038489"/>
    </source>
</evidence>
<comment type="catalytic activity">
    <reaction evidence="12">
        <text>a hydroperoxide + [thioredoxin]-dithiol = an alcohol + [thioredoxin]-disulfide + H2O</text>
        <dbReference type="Rhea" id="RHEA:62620"/>
        <dbReference type="Rhea" id="RHEA-COMP:10698"/>
        <dbReference type="Rhea" id="RHEA-COMP:10700"/>
        <dbReference type="ChEBI" id="CHEBI:15377"/>
        <dbReference type="ChEBI" id="CHEBI:29950"/>
        <dbReference type="ChEBI" id="CHEBI:30879"/>
        <dbReference type="ChEBI" id="CHEBI:35924"/>
        <dbReference type="ChEBI" id="CHEBI:50058"/>
        <dbReference type="EC" id="1.11.1.24"/>
    </reaction>
</comment>
<dbReference type="NCBIfam" id="NF006960">
    <property type="entry name" value="PRK09437.1"/>
    <property type="match status" value="1"/>
</dbReference>
<keyword evidence="8" id="KW-0676">Redox-active center</keyword>
<dbReference type="EMBL" id="FUWZ01000002">
    <property type="protein sequence ID" value="SKA21816.1"/>
    <property type="molecule type" value="Genomic_DNA"/>
</dbReference>
<feature type="domain" description="Thioredoxin" evidence="14">
    <location>
        <begin position="4"/>
        <end position="157"/>
    </location>
</feature>
<dbReference type="PANTHER" id="PTHR42801:SF4">
    <property type="entry name" value="AHPC_TSA FAMILY PROTEIN"/>
    <property type="match status" value="1"/>
</dbReference>
<evidence type="ECO:0000256" key="12">
    <source>
        <dbReference type="ARBA" id="ARBA00049091"/>
    </source>
</evidence>
<dbReference type="PANTHER" id="PTHR42801">
    <property type="entry name" value="THIOREDOXIN-DEPENDENT PEROXIDE REDUCTASE"/>
    <property type="match status" value="1"/>
</dbReference>
<comment type="subunit">
    <text evidence="2">Monomer.</text>
</comment>
<dbReference type="PROSITE" id="PS51352">
    <property type="entry name" value="THIOREDOXIN_2"/>
    <property type="match status" value="1"/>
</dbReference>
<feature type="active site" description="Cysteine sulfenic acid (-SOH) intermediate; for peroxidase activity" evidence="13">
    <location>
        <position position="46"/>
    </location>
</feature>
<dbReference type="GO" id="GO:0034599">
    <property type="term" value="P:cellular response to oxidative stress"/>
    <property type="evidence" value="ECO:0007669"/>
    <property type="project" value="TreeGrafter"/>
</dbReference>
<dbReference type="AlphaFoldDB" id="A0A1T4S157"/>
<dbReference type="InterPro" id="IPR024706">
    <property type="entry name" value="Peroxiredoxin_AhpC-typ"/>
</dbReference>